<dbReference type="Proteomes" id="UP000001283">
    <property type="component" value="Plasmid WSH-002_p1"/>
</dbReference>
<dbReference type="KEGG" id="bmh:BMWSH_p10067"/>
<sequence>MIKIQTYYMKYNFKNGMYYVDKSFPQKKKKRSVSINPPAETASKNPNSKIATHAYNVGMGFTNTEIISSRIIVIDGGMKF</sequence>
<gene>
    <name evidence="1" type="ORF">BMWSH_p10067</name>
</gene>
<dbReference type="GeneID" id="48015906"/>
<reference evidence="1 2" key="1">
    <citation type="journal article" date="2011" name="J. Bacteriol.">
        <title>Complete genome sequence of the industrial strain Bacillus megaterium WSH-002.</title>
        <authorList>
            <person name="Liu L."/>
            <person name="Li Y."/>
            <person name="Zhang J."/>
            <person name="Zou W."/>
            <person name="Zhou Z."/>
            <person name="Liu J."/>
            <person name="Li X."/>
            <person name="Wang L."/>
            <person name="Chen J."/>
        </authorList>
    </citation>
    <scope>NUCLEOTIDE SEQUENCE [LARGE SCALE GENOMIC DNA]</scope>
    <source>
        <strain evidence="2">WSH-002</strain>
        <plasmid evidence="1">WSH-002_p1</plasmid>
    </source>
</reference>
<dbReference type="RefSeq" id="WP_014462142.1">
    <property type="nucleotide sequence ID" value="NC_017139.1"/>
</dbReference>
<dbReference type="AlphaFoldDB" id="A0A8D3X4A8"/>
<name>A0A8D3X4A8_PRIMW</name>
<evidence type="ECO:0000313" key="1">
    <source>
        <dbReference type="EMBL" id="AEN92131.1"/>
    </source>
</evidence>
<geneLocation type="plasmid" evidence="1 2">
    <name>WSH-002_p1</name>
</geneLocation>
<keyword evidence="1" id="KW-0614">Plasmid</keyword>
<evidence type="ECO:0000313" key="2">
    <source>
        <dbReference type="Proteomes" id="UP000001283"/>
    </source>
</evidence>
<dbReference type="EMBL" id="CP003018">
    <property type="protein sequence ID" value="AEN92131.1"/>
    <property type="molecule type" value="Genomic_DNA"/>
</dbReference>
<proteinExistence type="predicted"/>
<organism evidence="1 2">
    <name type="scientific">Priestia megaterium (strain WSH-002)</name>
    <name type="common">Bacillus megaterium</name>
    <dbReference type="NCBI Taxonomy" id="1006007"/>
    <lineage>
        <taxon>Bacteria</taxon>
        <taxon>Bacillati</taxon>
        <taxon>Bacillota</taxon>
        <taxon>Bacilli</taxon>
        <taxon>Bacillales</taxon>
        <taxon>Bacillaceae</taxon>
        <taxon>Priestia</taxon>
    </lineage>
</organism>
<accession>A0A8D3X4A8</accession>
<protein>
    <submittedName>
        <fullName evidence="1">Uncharacterized protein</fullName>
    </submittedName>
</protein>